<gene>
    <name evidence="2" type="ORF">EVAR_11631_1</name>
</gene>
<name>A0A4C1WXH1_EUMVA</name>
<feature type="region of interest" description="Disordered" evidence="1">
    <location>
        <begin position="1"/>
        <end position="23"/>
    </location>
</feature>
<organism evidence="2 3">
    <name type="scientific">Eumeta variegata</name>
    <name type="common">Bagworm moth</name>
    <name type="synonym">Eumeta japonica</name>
    <dbReference type="NCBI Taxonomy" id="151549"/>
    <lineage>
        <taxon>Eukaryota</taxon>
        <taxon>Metazoa</taxon>
        <taxon>Ecdysozoa</taxon>
        <taxon>Arthropoda</taxon>
        <taxon>Hexapoda</taxon>
        <taxon>Insecta</taxon>
        <taxon>Pterygota</taxon>
        <taxon>Neoptera</taxon>
        <taxon>Endopterygota</taxon>
        <taxon>Lepidoptera</taxon>
        <taxon>Glossata</taxon>
        <taxon>Ditrysia</taxon>
        <taxon>Tineoidea</taxon>
        <taxon>Psychidae</taxon>
        <taxon>Oiketicinae</taxon>
        <taxon>Eumeta</taxon>
    </lineage>
</organism>
<evidence type="ECO:0000313" key="2">
    <source>
        <dbReference type="EMBL" id="GBP54879.1"/>
    </source>
</evidence>
<reference evidence="2 3" key="1">
    <citation type="journal article" date="2019" name="Commun. Biol.">
        <title>The bagworm genome reveals a unique fibroin gene that provides high tensile strength.</title>
        <authorList>
            <person name="Kono N."/>
            <person name="Nakamura H."/>
            <person name="Ohtoshi R."/>
            <person name="Tomita M."/>
            <person name="Numata K."/>
            <person name="Arakawa K."/>
        </authorList>
    </citation>
    <scope>NUCLEOTIDE SEQUENCE [LARGE SCALE GENOMIC DNA]</scope>
</reference>
<comment type="caution">
    <text evidence="2">The sequence shown here is derived from an EMBL/GenBank/DDBJ whole genome shotgun (WGS) entry which is preliminary data.</text>
</comment>
<dbReference type="AlphaFoldDB" id="A0A4C1WXH1"/>
<evidence type="ECO:0000313" key="3">
    <source>
        <dbReference type="Proteomes" id="UP000299102"/>
    </source>
</evidence>
<proteinExistence type="predicted"/>
<dbReference type="Proteomes" id="UP000299102">
    <property type="component" value="Unassembled WGS sequence"/>
</dbReference>
<evidence type="ECO:0000256" key="1">
    <source>
        <dbReference type="SAM" id="MobiDB-lite"/>
    </source>
</evidence>
<protein>
    <submittedName>
        <fullName evidence="2">Uncharacterized protein</fullName>
    </submittedName>
</protein>
<dbReference type="EMBL" id="BGZK01000656">
    <property type="protein sequence ID" value="GBP54879.1"/>
    <property type="molecule type" value="Genomic_DNA"/>
</dbReference>
<accession>A0A4C1WXH1</accession>
<keyword evidence="3" id="KW-1185">Reference proteome</keyword>
<sequence length="83" mass="9597">MELETRLMLETKKPRSDQSNAKPEVSEVFIAQVATVVNSHQLGQCQGRNSCHGNRKTMRNISQKWVIKCQTQQQKRRHSNCDD</sequence>
<feature type="compositionally biased region" description="Basic and acidic residues" evidence="1">
    <location>
        <begin position="1"/>
        <end position="16"/>
    </location>
</feature>